<dbReference type="Proteomes" id="UP000277424">
    <property type="component" value="Unassembled WGS sequence"/>
</dbReference>
<feature type="domain" description="Endoribonuclease L-PSP/chorismate mutase-like" evidence="1">
    <location>
        <begin position="7"/>
        <end position="148"/>
    </location>
</feature>
<protein>
    <submittedName>
        <fullName evidence="2">Enamine deaminase RidA (YjgF/YER057c/UK114 family)</fullName>
    </submittedName>
</protein>
<name>A0A420WSE6_9PROT</name>
<dbReference type="PANTHER" id="PTHR43760">
    <property type="entry name" value="ENDORIBONUCLEASE-RELATED"/>
    <property type="match status" value="1"/>
</dbReference>
<reference evidence="2 3" key="1">
    <citation type="submission" date="2018-10" db="EMBL/GenBank/DDBJ databases">
        <title>Comparative analysis of microorganisms from saline springs in Andes Mountain Range, Colombia.</title>
        <authorList>
            <person name="Rubin E."/>
        </authorList>
    </citation>
    <scope>NUCLEOTIDE SEQUENCE [LARGE SCALE GENOMIC DNA]</scope>
    <source>
        <strain evidence="2 3">USBA 36</strain>
    </source>
</reference>
<evidence type="ECO:0000259" key="1">
    <source>
        <dbReference type="Pfam" id="PF14588"/>
    </source>
</evidence>
<dbReference type="InterPro" id="IPR035959">
    <property type="entry name" value="RutC-like_sf"/>
</dbReference>
<dbReference type="OrthoDB" id="9806350at2"/>
<dbReference type="InterPro" id="IPR013813">
    <property type="entry name" value="Endoribo_LPSP/chorism_mut-like"/>
</dbReference>
<gene>
    <name evidence="2" type="ORF">BCL74_1567</name>
</gene>
<accession>A0A420WSE6</accession>
<comment type="caution">
    <text evidence="2">The sequence shown here is derived from an EMBL/GenBank/DDBJ whole genome shotgun (WGS) entry which is preliminary data.</text>
</comment>
<dbReference type="RefSeq" id="WP_121218824.1">
    <property type="nucleotide sequence ID" value="NZ_RBIG01000001.1"/>
</dbReference>
<dbReference type="PANTHER" id="PTHR43760:SF1">
    <property type="entry name" value="ENDORIBONUCLEASE L-PSP_CHORISMATE MUTASE-LIKE DOMAIN-CONTAINING PROTEIN"/>
    <property type="match status" value="1"/>
</dbReference>
<evidence type="ECO:0000313" key="3">
    <source>
        <dbReference type="Proteomes" id="UP000277424"/>
    </source>
</evidence>
<dbReference type="EMBL" id="RBIG01000001">
    <property type="protein sequence ID" value="RKQ73776.1"/>
    <property type="molecule type" value="Genomic_DNA"/>
</dbReference>
<dbReference type="Pfam" id="PF14588">
    <property type="entry name" value="YjgF_endoribonc"/>
    <property type="match status" value="1"/>
</dbReference>
<evidence type="ECO:0000313" key="2">
    <source>
        <dbReference type="EMBL" id="RKQ73776.1"/>
    </source>
</evidence>
<organism evidence="2 3">
    <name type="scientific">Oceanibaculum indicum</name>
    <dbReference type="NCBI Taxonomy" id="526216"/>
    <lineage>
        <taxon>Bacteria</taxon>
        <taxon>Pseudomonadati</taxon>
        <taxon>Pseudomonadota</taxon>
        <taxon>Alphaproteobacteria</taxon>
        <taxon>Rhodospirillales</taxon>
        <taxon>Oceanibaculaceae</taxon>
        <taxon>Oceanibaculum</taxon>
    </lineage>
</organism>
<dbReference type="CDD" id="cd02199">
    <property type="entry name" value="YjgF_YER057c_UK114_like_1"/>
    <property type="match status" value="1"/>
</dbReference>
<dbReference type="Gene3D" id="3.30.1330.40">
    <property type="entry name" value="RutC-like"/>
    <property type="match status" value="1"/>
</dbReference>
<sequence length="155" mass="16281">MSGRIDARLKELGIELPAAAAPAANYVPYVVSGKMIFVSGQIPVLNGDIKFKGKVGTDITVEQGQQSARLCALNLIAQARQAAGGDLDRIARVVKLGGFVACEADFTDQPEVINGASDLMVQVFGDAGRHARFAVGANVLPRNVATEVEAIFELA</sequence>
<dbReference type="SUPFAM" id="SSF55298">
    <property type="entry name" value="YjgF-like"/>
    <property type="match status" value="1"/>
</dbReference>
<proteinExistence type="predicted"/>
<dbReference type="AlphaFoldDB" id="A0A420WSE6"/>